<dbReference type="InterPro" id="IPR011989">
    <property type="entry name" value="ARM-like"/>
</dbReference>
<dbReference type="Proteomes" id="UP001046870">
    <property type="component" value="Chromosome 6"/>
</dbReference>
<feature type="compositionally biased region" description="Basic and acidic residues" evidence="3">
    <location>
        <begin position="687"/>
        <end position="696"/>
    </location>
</feature>
<keyword evidence="6" id="KW-1185">Reference proteome</keyword>
<feature type="compositionally biased region" description="Polar residues" evidence="3">
    <location>
        <begin position="713"/>
        <end position="727"/>
    </location>
</feature>
<feature type="compositionally biased region" description="Basic residues" evidence="3">
    <location>
        <begin position="667"/>
        <end position="680"/>
    </location>
</feature>
<dbReference type="Pfam" id="PF00041">
    <property type="entry name" value="fn3"/>
    <property type="match status" value="1"/>
</dbReference>
<accession>A0A9D3T7W9</accession>
<gene>
    <name evidence="5" type="ORF">MATL_G00083090</name>
</gene>
<dbReference type="SUPFAM" id="SSF49265">
    <property type="entry name" value="Fibronectin type III"/>
    <property type="match status" value="1"/>
</dbReference>
<dbReference type="InterPro" id="IPR003961">
    <property type="entry name" value="FN3_dom"/>
</dbReference>
<reference evidence="5" key="1">
    <citation type="submission" date="2021-01" db="EMBL/GenBank/DDBJ databases">
        <authorList>
            <person name="Zahm M."/>
            <person name="Roques C."/>
            <person name="Cabau C."/>
            <person name="Klopp C."/>
            <person name="Donnadieu C."/>
            <person name="Jouanno E."/>
            <person name="Lampietro C."/>
            <person name="Louis A."/>
            <person name="Herpin A."/>
            <person name="Echchiki A."/>
            <person name="Berthelot C."/>
            <person name="Parey E."/>
            <person name="Roest-Crollius H."/>
            <person name="Braasch I."/>
            <person name="Postlethwait J."/>
            <person name="Bobe J."/>
            <person name="Montfort J."/>
            <person name="Bouchez O."/>
            <person name="Begum T."/>
            <person name="Mejri S."/>
            <person name="Adams A."/>
            <person name="Chen W.-J."/>
            <person name="Guiguen Y."/>
        </authorList>
    </citation>
    <scope>NUCLEOTIDE SEQUENCE</scope>
    <source>
        <strain evidence="5">YG-15Mar2019-1</strain>
        <tissue evidence="5">Brain</tissue>
    </source>
</reference>
<dbReference type="SUPFAM" id="SSF48371">
    <property type="entry name" value="ARM repeat"/>
    <property type="match status" value="1"/>
</dbReference>
<dbReference type="SMART" id="SM00060">
    <property type="entry name" value="FN3"/>
    <property type="match status" value="2"/>
</dbReference>
<dbReference type="PANTHER" id="PTHR46708:SF11">
    <property type="entry name" value="RECEPTOR-TYPE TYROSINE-PROTEIN PHOSPHATASE ETA-LIKE"/>
    <property type="match status" value="1"/>
</dbReference>
<protein>
    <recommendedName>
        <fullName evidence="4">Fibronectin type-III domain-containing protein</fullName>
    </recommendedName>
</protein>
<dbReference type="InterPro" id="IPR050991">
    <property type="entry name" value="ECM_Regulatory_Proteins"/>
</dbReference>
<evidence type="ECO:0000313" key="6">
    <source>
        <dbReference type="Proteomes" id="UP001046870"/>
    </source>
</evidence>
<dbReference type="InterPro" id="IPR000225">
    <property type="entry name" value="Armadillo"/>
</dbReference>
<feature type="repeat" description="ARM" evidence="2">
    <location>
        <begin position="105"/>
        <end position="132"/>
    </location>
</feature>
<evidence type="ECO:0000313" key="5">
    <source>
        <dbReference type="EMBL" id="KAG7476469.1"/>
    </source>
</evidence>
<evidence type="ECO:0000256" key="2">
    <source>
        <dbReference type="PROSITE-ProRule" id="PRU00259"/>
    </source>
</evidence>
<dbReference type="PROSITE" id="PS50853">
    <property type="entry name" value="FN3"/>
    <property type="match status" value="2"/>
</dbReference>
<dbReference type="AlphaFoldDB" id="A0A9D3T7W9"/>
<dbReference type="EMBL" id="JAFDVH010000006">
    <property type="protein sequence ID" value="KAG7476469.1"/>
    <property type="molecule type" value="Genomic_DNA"/>
</dbReference>
<keyword evidence="1" id="KW-0677">Repeat</keyword>
<comment type="caution">
    <text evidence="5">The sequence shown here is derived from an EMBL/GenBank/DDBJ whole genome shotgun (WGS) entry which is preliminary data.</text>
</comment>
<evidence type="ECO:0000256" key="3">
    <source>
        <dbReference type="SAM" id="MobiDB-lite"/>
    </source>
</evidence>
<evidence type="ECO:0000259" key="4">
    <source>
        <dbReference type="PROSITE" id="PS50853"/>
    </source>
</evidence>
<proteinExistence type="predicted"/>
<organism evidence="5 6">
    <name type="scientific">Megalops atlanticus</name>
    <name type="common">Tarpon</name>
    <name type="synonym">Clupea gigantea</name>
    <dbReference type="NCBI Taxonomy" id="7932"/>
    <lineage>
        <taxon>Eukaryota</taxon>
        <taxon>Metazoa</taxon>
        <taxon>Chordata</taxon>
        <taxon>Craniata</taxon>
        <taxon>Vertebrata</taxon>
        <taxon>Euteleostomi</taxon>
        <taxon>Actinopterygii</taxon>
        <taxon>Neopterygii</taxon>
        <taxon>Teleostei</taxon>
        <taxon>Elopiformes</taxon>
        <taxon>Megalopidae</taxon>
        <taxon>Megalops</taxon>
    </lineage>
</organism>
<dbReference type="InterPro" id="IPR016024">
    <property type="entry name" value="ARM-type_fold"/>
</dbReference>
<dbReference type="InterPro" id="IPR013783">
    <property type="entry name" value="Ig-like_fold"/>
</dbReference>
<evidence type="ECO:0000256" key="1">
    <source>
        <dbReference type="ARBA" id="ARBA00022737"/>
    </source>
</evidence>
<dbReference type="PANTHER" id="PTHR46708">
    <property type="entry name" value="TENASCIN"/>
    <property type="match status" value="1"/>
</dbReference>
<dbReference type="InterPro" id="IPR036116">
    <property type="entry name" value="FN3_sf"/>
</dbReference>
<name>A0A9D3T7W9_MEGAT</name>
<sequence length="885" mass="95285">MACCPSPWRGTGQKLAGLRCSDPSHVMAALGVLNGSGRVQEKKDELVERILREPDREGCVSALRELLCSADSRLCSIAVYLLGALVEKQDWVKETLEATQGDVDGLVGALGRLLTSDNPDIVMNAAGAIASLVGSGPGREWLLRDRAVFGEVLGSLSALLDQDRESTVNYAALILARLSLCEAACQALLRHSSANDTLRSLARCLAHSHTDTAMNAAFALGRLCGNEEGRRIILALEQEHRLVSSLQALLCEGAGPGAGQTACFALSCLATEEDGHALVLGSSAFPSVMEGLLRCLQEEDHDSVWFAAMTVKVLVSQPSGVLQVREHTLLEERLQSLSCSNSIGQELQEEVDTCLRKLQRLTKPLPPTTRLLPSGSYMVSWEKCVPESGLEVTYSLLDRNQVLYSGTQCHLTLPSSALQSRRTLSLCLVQSTTGGDVSPCSDPTLLAVESKEAGSVPGPPQQLCVIGCTPTQVRLSWAAPEGGVKPRMYQLYRGDRLLDTTTEPGAIVGGLSPGTLYRLGVCAVGPGGVAGGQAEVEARTSECQDHAPTGLTLTVLGRHELLVSWGAPALPLGRLFNYELRLNGRVAYLGTERAHTARRLSANTPYTCTVTAITSRGRCQSRPVTKRTARDEYMHTQRCLYSPSRQAPPQTPAPPPPAREVTEVRERVRKAGSPHGRLPKVHLSVQSDREAGSGRDRNRRYSVSAQLPGCESSKPSSHTCEVSPTEQQQQAAVGTVSGCDIKALWRSSRESAEGGVGLKSAQLRPLLPRRAGTEGTLLLRRTSLSLPQTPSCRPTGAKASMGTLLQYIAPGAASSERAGLPSISHRVPGLVRYIQPISHVWPDLECPSVDWTGHYPSRVPGDRPKLLRPPRVRSEFRQRRSMTTN</sequence>
<feature type="domain" description="Fibronectin type-III" evidence="4">
    <location>
        <begin position="547"/>
        <end position="631"/>
    </location>
</feature>
<feature type="domain" description="Fibronectin type-III" evidence="4">
    <location>
        <begin position="459"/>
        <end position="543"/>
    </location>
</feature>
<dbReference type="Gene3D" id="2.60.40.10">
    <property type="entry name" value="Immunoglobulins"/>
    <property type="match status" value="2"/>
</dbReference>
<dbReference type="PROSITE" id="PS50176">
    <property type="entry name" value="ARM_REPEAT"/>
    <property type="match status" value="1"/>
</dbReference>
<dbReference type="CDD" id="cd00063">
    <property type="entry name" value="FN3"/>
    <property type="match status" value="2"/>
</dbReference>
<dbReference type="Gene3D" id="1.25.10.10">
    <property type="entry name" value="Leucine-rich Repeat Variant"/>
    <property type="match status" value="2"/>
</dbReference>
<dbReference type="OrthoDB" id="10253954at2759"/>
<feature type="compositionally biased region" description="Pro residues" evidence="3">
    <location>
        <begin position="649"/>
        <end position="658"/>
    </location>
</feature>
<feature type="region of interest" description="Disordered" evidence="3">
    <location>
        <begin position="639"/>
        <end position="727"/>
    </location>
</feature>